<gene>
    <name evidence="7" type="ORF">JYZ213_LOCUS31428</name>
</gene>
<dbReference type="EMBL" id="CAJNOG010000529">
    <property type="protein sequence ID" value="CAF1284601.1"/>
    <property type="molecule type" value="Genomic_DNA"/>
</dbReference>
<dbReference type="InterPro" id="IPR051633">
    <property type="entry name" value="AceTr"/>
</dbReference>
<keyword evidence="4 6" id="KW-1133">Transmembrane helix</keyword>
<dbReference type="NCBIfam" id="NF038013">
    <property type="entry name" value="AceTr_1"/>
    <property type="match status" value="1"/>
</dbReference>
<sequence length="248" mass="27109">MSHLSTSSPETESFISQSNKTTVIPINDSNNSIIISDEKFERLLDRINNSNEITKSQIANPGALGLAGFALTTFILSVFNAGEYLINIKLEPVVLPVALFYGGLAQLLAGMWEFKLNNIFGATAFTSYGAFWMSFAGYVHIILPKLKHIANIKKATGLFLLAWFIFTLIMNIAASKISKFLFTLFTLFTILTITFLLLAIGNLSNSSLIINIGGWCGIITAFIAWYGCAAIVINSAFKKSLLPLGLYA</sequence>
<name>A0A815CJK4_9BILA</name>
<feature type="transmembrane region" description="Helical" evidence="6">
    <location>
        <begin position="212"/>
        <end position="237"/>
    </location>
</feature>
<evidence type="ECO:0000256" key="5">
    <source>
        <dbReference type="ARBA" id="ARBA00023136"/>
    </source>
</evidence>
<dbReference type="GO" id="GO:0005886">
    <property type="term" value="C:plasma membrane"/>
    <property type="evidence" value="ECO:0007669"/>
    <property type="project" value="TreeGrafter"/>
</dbReference>
<reference evidence="7" key="1">
    <citation type="submission" date="2021-02" db="EMBL/GenBank/DDBJ databases">
        <authorList>
            <person name="Nowell W R."/>
        </authorList>
    </citation>
    <scope>NUCLEOTIDE SEQUENCE</scope>
</reference>
<feature type="transmembrane region" description="Helical" evidence="6">
    <location>
        <begin position="118"/>
        <end position="143"/>
    </location>
</feature>
<evidence type="ECO:0000256" key="3">
    <source>
        <dbReference type="ARBA" id="ARBA00022692"/>
    </source>
</evidence>
<dbReference type="AlphaFoldDB" id="A0A815CJK4"/>
<dbReference type="GO" id="GO:0015123">
    <property type="term" value="F:acetate transmembrane transporter activity"/>
    <property type="evidence" value="ECO:0007669"/>
    <property type="project" value="TreeGrafter"/>
</dbReference>
<feature type="transmembrane region" description="Helical" evidence="6">
    <location>
        <begin position="155"/>
        <end position="174"/>
    </location>
</feature>
<evidence type="ECO:0000313" key="7">
    <source>
        <dbReference type="EMBL" id="CAF1284601.1"/>
    </source>
</evidence>
<dbReference type="Proteomes" id="UP000663845">
    <property type="component" value="Unassembled WGS sequence"/>
</dbReference>
<keyword evidence="3 6" id="KW-0812">Transmembrane</keyword>
<comment type="similarity">
    <text evidence="2">Belongs to the acetate uptake transporter (AceTr) (TC 2.A.96) family.</text>
</comment>
<comment type="subcellular location">
    <subcellularLocation>
        <location evidence="1">Membrane</location>
        <topology evidence="1">Multi-pass membrane protein</topology>
    </subcellularLocation>
</comment>
<evidence type="ECO:0000256" key="1">
    <source>
        <dbReference type="ARBA" id="ARBA00004141"/>
    </source>
</evidence>
<comment type="caution">
    <text evidence="7">The sequence shown here is derived from an EMBL/GenBank/DDBJ whole genome shotgun (WGS) entry which is preliminary data.</text>
</comment>
<feature type="transmembrane region" description="Helical" evidence="6">
    <location>
        <begin position="93"/>
        <end position="112"/>
    </location>
</feature>
<organism evidence="7 8">
    <name type="scientific">Adineta steineri</name>
    <dbReference type="NCBI Taxonomy" id="433720"/>
    <lineage>
        <taxon>Eukaryota</taxon>
        <taxon>Metazoa</taxon>
        <taxon>Spiralia</taxon>
        <taxon>Gnathifera</taxon>
        <taxon>Rotifera</taxon>
        <taxon>Eurotatoria</taxon>
        <taxon>Bdelloidea</taxon>
        <taxon>Adinetida</taxon>
        <taxon>Adinetidae</taxon>
        <taxon>Adineta</taxon>
    </lineage>
</organism>
<accession>A0A815CJK4</accession>
<feature type="transmembrane region" description="Helical" evidence="6">
    <location>
        <begin position="180"/>
        <end position="200"/>
    </location>
</feature>
<dbReference type="PANTHER" id="PTHR31123:SF1">
    <property type="entry name" value="ACCUMULATION OF DYADS PROTEIN 2-RELATED"/>
    <property type="match status" value="1"/>
</dbReference>
<feature type="transmembrane region" description="Helical" evidence="6">
    <location>
        <begin position="58"/>
        <end position="81"/>
    </location>
</feature>
<protein>
    <submittedName>
        <fullName evidence="7">Uncharacterized protein</fullName>
    </submittedName>
</protein>
<dbReference type="PANTHER" id="PTHR31123">
    <property type="entry name" value="ACCUMULATION OF DYADS PROTEIN 2-RELATED"/>
    <property type="match status" value="1"/>
</dbReference>
<dbReference type="Pfam" id="PF01184">
    <property type="entry name" value="Gpr1_Fun34_YaaH"/>
    <property type="match status" value="1"/>
</dbReference>
<evidence type="ECO:0000256" key="6">
    <source>
        <dbReference type="SAM" id="Phobius"/>
    </source>
</evidence>
<evidence type="ECO:0000313" key="8">
    <source>
        <dbReference type="Proteomes" id="UP000663845"/>
    </source>
</evidence>
<dbReference type="InterPro" id="IPR000791">
    <property type="entry name" value="Gpr1/Fun34/SatP-like"/>
</dbReference>
<keyword evidence="5 6" id="KW-0472">Membrane</keyword>
<evidence type="ECO:0000256" key="4">
    <source>
        <dbReference type="ARBA" id="ARBA00022989"/>
    </source>
</evidence>
<proteinExistence type="inferred from homology"/>
<evidence type="ECO:0000256" key="2">
    <source>
        <dbReference type="ARBA" id="ARBA00005587"/>
    </source>
</evidence>